<gene>
    <name evidence="4" type="primary">LOC107323058</name>
</gene>
<evidence type="ECO:0000256" key="2">
    <source>
        <dbReference type="PROSITE-ProRule" id="PRU00103"/>
    </source>
</evidence>
<evidence type="ECO:0000259" key="3">
    <source>
        <dbReference type="Pfam" id="PF15017"/>
    </source>
</evidence>
<reference evidence="4" key="3">
    <citation type="submission" date="2025-09" db="UniProtKB">
        <authorList>
            <consortium name="Ensembl"/>
        </authorList>
    </citation>
    <scope>IDENTIFICATION</scope>
</reference>
<dbReference type="Proteomes" id="UP000694412">
    <property type="component" value="Chromosome 20"/>
</dbReference>
<dbReference type="FunFam" id="1.25.10.10:FF:000299">
    <property type="entry name" value="Protein phosphatase 4 regulatory subunit 1-like (pseudogene)"/>
    <property type="match status" value="1"/>
</dbReference>
<feature type="repeat" description="HEAT" evidence="2">
    <location>
        <begin position="797"/>
        <end position="820"/>
    </location>
</feature>
<accession>A0A8C2T754</accession>
<dbReference type="PANTHER" id="PTHR10648">
    <property type="entry name" value="SERINE/THREONINE-PROTEIN PHOSPHATASE PP2A 65 KDA REGULATORY SUBUNIT"/>
    <property type="match status" value="1"/>
</dbReference>
<reference evidence="4" key="2">
    <citation type="submission" date="2025-08" db="UniProtKB">
        <authorList>
            <consortium name="Ensembl"/>
        </authorList>
    </citation>
    <scope>IDENTIFICATION</scope>
</reference>
<dbReference type="InterPro" id="IPR016024">
    <property type="entry name" value="ARM-type_fold"/>
</dbReference>
<dbReference type="PROSITE" id="PS50077">
    <property type="entry name" value="HEAT_REPEAT"/>
    <property type="match status" value="2"/>
</dbReference>
<dbReference type="InterPro" id="IPR051023">
    <property type="entry name" value="PP2A_Regulatory_Subunit_A"/>
</dbReference>
<feature type="repeat" description="HEAT" evidence="2">
    <location>
        <begin position="134"/>
        <end position="173"/>
    </location>
</feature>
<dbReference type="InterPro" id="IPR021133">
    <property type="entry name" value="HEAT_type_2"/>
</dbReference>
<dbReference type="SUPFAM" id="SSF48371">
    <property type="entry name" value="ARM repeat"/>
    <property type="match status" value="1"/>
</dbReference>
<keyword evidence="5" id="KW-1185">Reference proteome</keyword>
<organism evidence="4 5">
    <name type="scientific">Coturnix japonica</name>
    <name type="common">Japanese quail</name>
    <name type="synonym">Coturnix coturnix japonica</name>
    <dbReference type="NCBI Taxonomy" id="93934"/>
    <lineage>
        <taxon>Eukaryota</taxon>
        <taxon>Metazoa</taxon>
        <taxon>Chordata</taxon>
        <taxon>Craniata</taxon>
        <taxon>Vertebrata</taxon>
        <taxon>Euteleostomi</taxon>
        <taxon>Archelosauria</taxon>
        <taxon>Archosauria</taxon>
        <taxon>Dinosauria</taxon>
        <taxon>Saurischia</taxon>
        <taxon>Theropoda</taxon>
        <taxon>Coelurosauria</taxon>
        <taxon>Aves</taxon>
        <taxon>Neognathae</taxon>
        <taxon>Galloanserae</taxon>
        <taxon>Galliformes</taxon>
        <taxon>Phasianidae</taxon>
        <taxon>Perdicinae</taxon>
        <taxon>Coturnix</taxon>
    </lineage>
</organism>
<dbReference type="InterPro" id="IPR011989">
    <property type="entry name" value="ARM-like"/>
</dbReference>
<sequence length="878" mass="98936">MRITAFLDIPGQDNLTPLARLEKYAFSENVFNRQIIARGLLDVFRDFSNNEEDFLTVMEIVVRLSEDAEPTVRTELMEQIPPIAIFLQESRPKFPTAFFEYLMPIVVRYLTDVNNQIICKMASMLSRTTVEHLLLPRFCELCSDGKLFQVRKICAANFGDICNAVGQEATERLLIPKFFELCSDSVWGMRKACAECFMAVSYTTSPEVRRSKLSPLFISLISDTCRWVRQAAFQSLGPFISTFANPSSAGLYIREDGTLSIRPPAQDVNSNSCQPSNDITVIASTANAVSCSLEQPMEIKSESSTDETSAEVNVPLSVENFNRDTWEASSDCCMSSGEDLSRLSQDDGVGAGVVEVTKDVTFPGVTSKLQSSEDVFNTFLYWRPPLPDISQDLELLQFKTEKHKDSCSVPCNNCVASSEIKKVLESLQEHIDDPDVQAQVQVLSAALRAAQFDSVGDCETRKMEESSSELQNETISDQTAVSDATCNQVEEDALSCSMSQDGISEQPTTSILKTTDSEEHRGTSVFLKKEQENHPPFEDDKSKLQDIIPQPLLDQYLSMTDPARAQTVDTEIAKHCAYSLPGVALTLGRQNWHCLKDTYETLATDVQWKVRRTLAFSIHELAVILGDQLTAADLVPVFNGFLKDLDEVRIGVLKHLYDFLKLLHADKRREYLYQLQEFVVTDNSRNWRFRYELAEQLILILELYNPNDVYDYLRHIALTLCSDKVSEVRWISFKLVVAILQKFYANNASALGLNFINELVVRFRHCSKWVGRQAFAFICQAVVEEECMPVDQFVEHLLPSLLSLASDPVPNVRVLLAKALRQTLLEKAYFKSVGNPHLEAAEETILALQSDRDQDVSFFATIKLKQNNMDTTPTEKQN</sequence>
<dbReference type="InterPro" id="IPR033461">
    <property type="entry name" value="WRNPLPNID"/>
</dbReference>
<dbReference type="GO" id="GO:0019888">
    <property type="term" value="F:protein phosphatase regulator activity"/>
    <property type="evidence" value="ECO:0007669"/>
    <property type="project" value="TreeGrafter"/>
</dbReference>
<dbReference type="Pfam" id="PF15017">
    <property type="entry name" value="WRNPLPNID"/>
    <property type="match status" value="1"/>
</dbReference>
<dbReference type="AlphaFoldDB" id="A0A8C2T754"/>
<evidence type="ECO:0000256" key="1">
    <source>
        <dbReference type="ARBA" id="ARBA00022737"/>
    </source>
</evidence>
<name>A0A8C2T754_COTJA</name>
<feature type="domain" description="Putative WW-binding" evidence="3">
    <location>
        <begin position="375"/>
        <end position="414"/>
    </location>
</feature>
<dbReference type="Gene3D" id="1.25.10.10">
    <property type="entry name" value="Leucine-rich Repeat Variant"/>
    <property type="match status" value="2"/>
</dbReference>
<protein>
    <submittedName>
        <fullName evidence="4">Serine/threonine-protein phosphatase 4 regulatory subunit 1-like</fullName>
    </submittedName>
</protein>
<dbReference type="GeneTree" id="ENSGT00950000183066"/>
<evidence type="ECO:0000313" key="4">
    <source>
        <dbReference type="Ensembl" id="ENSCJPP00005007975.1"/>
    </source>
</evidence>
<dbReference type="Ensembl" id="ENSCJPT00005012213.1">
    <property type="protein sequence ID" value="ENSCJPP00005007975.1"/>
    <property type="gene ID" value="ENSCJPG00005007225.1"/>
</dbReference>
<keyword evidence="1" id="KW-0677">Repeat</keyword>
<dbReference type="GO" id="GO:0005737">
    <property type="term" value="C:cytoplasm"/>
    <property type="evidence" value="ECO:0007669"/>
    <property type="project" value="TreeGrafter"/>
</dbReference>
<proteinExistence type="predicted"/>
<reference evidence="4" key="1">
    <citation type="submission" date="2015-11" db="EMBL/GenBank/DDBJ databases">
        <authorList>
            <consortium name="International Coturnix japonica Genome Analysis Consortium"/>
            <person name="Warren W."/>
            <person name="Burt D.W."/>
            <person name="Antin P.B."/>
            <person name="Lanford R."/>
            <person name="Gros J."/>
            <person name="Wilson R.K."/>
        </authorList>
    </citation>
    <scope>NUCLEOTIDE SEQUENCE [LARGE SCALE GENOMIC DNA]</scope>
</reference>
<dbReference type="FunFam" id="1.25.10.10:FF:000358">
    <property type="entry name" value="Serine/threonine-protein phosphatase 4 regulatory subunit 1"/>
    <property type="match status" value="1"/>
</dbReference>
<evidence type="ECO:0000313" key="5">
    <source>
        <dbReference type="Proteomes" id="UP000694412"/>
    </source>
</evidence>
<dbReference type="PANTHER" id="PTHR10648:SF7">
    <property type="entry name" value="WW-BINDING DOMAIN-CONTAINING PROTEIN-RELATED"/>
    <property type="match status" value="1"/>
</dbReference>